<feature type="binding site" evidence="8">
    <location>
        <position position="390"/>
    </location>
    <ligand>
        <name>Mn(2+)</name>
        <dbReference type="ChEBI" id="CHEBI:29035"/>
        <label>2</label>
    </ligand>
</feature>
<dbReference type="InterPro" id="IPR000819">
    <property type="entry name" value="Peptidase_M17_C"/>
</dbReference>
<dbReference type="PANTHER" id="PTHR11963">
    <property type="entry name" value="LEUCINE AMINOPEPTIDASE-RELATED"/>
    <property type="match status" value="1"/>
</dbReference>
<dbReference type="Gene3D" id="3.40.630.10">
    <property type="entry name" value="Zn peptidases"/>
    <property type="match status" value="1"/>
</dbReference>
<accession>S5AIE8</accession>
<comment type="function">
    <text evidence="8">Presumably involved in the processing and regular turnover of intracellular proteins. Catalyzes the removal of unsubstituted N-terminal amino acids from various peptides.</text>
</comment>
<dbReference type="PRINTS" id="PR00481">
    <property type="entry name" value="LAMNOPPTDASE"/>
</dbReference>
<evidence type="ECO:0000256" key="9">
    <source>
        <dbReference type="SAM" id="MobiDB-lite"/>
    </source>
</evidence>
<dbReference type="InterPro" id="IPR011356">
    <property type="entry name" value="Leucine_aapep/pepB"/>
</dbReference>
<protein>
    <recommendedName>
        <fullName evidence="8">Probable cytosol aminopeptidase</fullName>
        <ecNumber evidence="8">3.4.11.1</ecNumber>
    </recommendedName>
    <alternativeName>
        <fullName evidence="8">Leucine aminopeptidase</fullName>
        <shortName evidence="8">LAP</shortName>
        <ecNumber evidence="8">3.4.11.10</ecNumber>
    </alternativeName>
    <alternativeName>
        <fullName evidence="8">Leucyl aminopeptidase</fullName>
    </alternativeName>
</protein>
<keyword evidence="6 8" id="KW-0378">Hydrolase</keyword>
<dbReference type="GO" id="GO:0030145">
    <property type="term" value="F:manganese ion binding"/>
    <property type="evidence" value="ECO:0007669"/>
    <property type="project" value="UniProtKB-UniRule"/>
</dbReference>
<evidence type="ECO:0000256" key="4">
    <source>
        <dbReference type="ARBA" id="ARBA00022438"/>
    </source>
</evidence>
<evidence type="ECO:0000256" key="6">
    <source>
        <dbReference type="ARBA" id="ARBA00022801"/>
    </source>
</evidence>
<dbReference type="NCBIfam" id="NF002074">
    <property type="entry name" value="PRK00913.1-4"/>
    <property type="match status" value="1"/>
</dbReference>
<dbReference type="EC" id="3.4.11.1" evidence="8"/>
<dbReference type="EC" id="3.4.11.10" evidence="8"/>
<dbReference type="Pfam" id="PF00883">
    <property type="entry name" value="Peptidase_M17"/>
    <property type="match status" value="1"/>
</dbReference>
<feature type="domain" description="Cytosol aminopeptidase" evidence="10">
    <location>
        <begin position="470"/>
        <end position="477"/>
    </location>
</feature>
<sequence>MIKANLIWANESNKFQTLDDSDCLLILTTPELLASQLFHFSTPARAYIGQVFDDEGFAGNKGECVFVQGLKAFKKSYIPDTEKTGQISISQQLADVKRVLFYGVDFALFEASDAPNVSSRASTLSKTNDPSMVNRSSYASDSNSAFNSKSSSDLSQNDAPAFRYAEQQFDALFKKLKSVSVTLEKLSLMALSTTETVSSDPVNIIASHSQFLSALLRSYFKHGYHFKGYKTNKMSELDNQIRDANSDAVSAPGSSTDKEKNNVEISEYNNNGTLSLALDAKHFTNAQKHLVSHTIRYESALNAAMTWAKDLAHMPANLCTPYYLAEQAQHLAQTFSTVSCDILNESTLKQLGMNGYLAVNAGSQFAATMPILRYTAKGLEDAPPVVLIGKGVTFDSGGITLKRSPDMRHMIYDMAGAGCVLGVIQAVATLGLNINIIGIVASADNAIDGKAYRPGDIITMHSGKTVEVMSTDAEGRMLMADAISYAKQFSPSVIIDVATLTGAAISALGHKASALFSNSSALESALIEAGELANDRCWPFPLWPEYQDAITSQHADMMNTGINSPGAISAGCFLSRFADGTPWAHLDVAGTAFTYTKSLSATGRPIPLLLSYLSRCAKKISDKSSKFMTVLLP</sequence>
<dbReference type="EMBL" id="CP004846">
    <property type="protein sequence ID" value="AGP79094.1"/>
    <property type="molecule type" value="Genomic_DNA"/>
</dbReference>
<name>S5AIE8_9ALTE</name>
<dbReference type="GO" id="GO:0006508">
    <property type="term" value="P:proteolysis"/>
    <property type="evidence" value="ECO:0007669"/>
    <property type="project" value="UniProtKB-KW"/>
</dbReference>
<evidence type="ECO:0000259" key="10">
    <source>
        <dbReference type="PROSITE" id="PS00631"/>
    </source>
</evidence>
<dbReference type="PANTHER" id="PTHR11963:SF23">
    <property type="entry name" value="CYTOSOL AMINOPEPTIDASE"/>
    <property type="match status" value="1"/>
</dbReference>
<feature type="binding site" evidence="8">
    <location>
        <position position="472"/>
    </location>
    <ligand>
        <name>Mn(2+)</name>
        <dbReference type="ChEBI" id="CHEBI:29035"/>
        <label>1</label>
    </ligand>
</feature>
<keyword evidence="8" id="KW-0963">Cytoplasm</keyword>
<dbReference type="HOGENOM" id="CLU_013734_4_0_6"/>
<evidence type="ECO:0000256" key="5">
    <source>
        <dbReference type="ARBA" id="ARBA00022670"/>
    </source>
</evidence>
<feature type="region of interest" description="Disordered" evidence="9">
    <location>
        <begin position="119"/>
        <end position="153"/>
    </location>
</feature>
<evidence type="ECO:0000256" key="2">
    <source>
        <dbReference type="ARBA" id="ARBA00000967"/>
    </source>
</evidence>
<comment type="subcellular location">
    <subcellularLocation>
        <location evidence="8">Cytoplasm</location>
    </subcellularLocation>
</comment>
<evidence type="ECO:0000256" key="1">
    <source>
        <dbReference type="ARBA" id="ARBA00000135"/>
    </source>
</evidence>
<dbReference type="SUPFAM" id="SSF53187">
    <property type="entry name" value="Zn-dependent exopeptidases"/>
    <property type="match status" value="1"/>
</dbReference>
<feature type="active site" evidence="8">
    <location>
        <position position="402"/>
    </location>
</feature>
<evidence type="ECO:0000256" key="8">
    <source>
        <dbReference type="HAMAP-Rule" id="MF_00181"/>
    </source>
</evidence>
<evidence type="ECO:0000256" key="3">
    <source>
        <dbReference type="ARBA" id="ARBA00009528"/>
    </source>
</evidence>
<dbReference type="KEGG" id="amh:I633_17005"/>
<feature type="binding site" evidence="8">
    <location>
        <position position="474"/>
    </location>
    <ligand>
        <name>Mn(2+)</name>
        <dbReference type="ChEBI" id="CHEBI:29035"/>
        <label>2</label>
    </ligand>
</feature>
<feature type="active site" evidence="8">
    <location>
        <position position="476"/>
    </location>
</feature>
<feature type="binding site" evidence="8">
    <location>
        <position position="395"/>
    </location>
    <ligand>
        <name>Mn(2+)</name>
        <dbReference type="ChEBI" id="CHEBI:29035"/>
        <label>1</label>
    </ligand>
</feature>
<evidence type="ECO:0000313" key="12">
    <source>
        <dbReference type="Proteomes" id="UP000014909"/>
    </source>
</evidence>
<dbReference type="PROSITE" id="PS00631">
    <property type="entry name" value="CYTOSOL_AP"/>
    <property type="match status" value="1"/>
</dbReference>
<dbReference type="AlphaFoldDB" id="S5AIE8"/>
<comment type="similarity">
    <text evidence="3 8">Belongs to the peptidase M17 family.</text>
</comment>
<comment type="catalytic activity">
    <reaction evidence="1 8">
        <text>Release of an N-terminal amino acid, Xaa-|-Yaa-, in which Xaa is preferably Leu, but may be other amino acids including Pro although not Arg or Lys, and Yaa may be Pro. Amino acid amides and methyl esters are also readily hydrolyzed, but rates on arylamides are exceedingly low.</text>
        <dbReference type="EC" id="3.4.11.1"/>
    </reaction>
</comment>
<keyword evidence="8" id="KW-0479">Metal-binding</keyword>
<feature type="binding site" evidence="8">
    <location>
        <position position="395"/>
    </location>
    <ligand>
        <name>Mn(2+)</name>
        <dbReference type="ChEBI" id="CHEBI:29035"/>
        <label>2</label>
    </ligand>
</feature>
<dbReference type="InterPro" id="IPR023042">
    <property type="entry name" value="Peptidase_M17_leu_NH2_pept"/>
</dbReference>
<comment type="catalytic activity">
    <reaction evidence="2 8">
        <text>Release of an N-terminal amino acid, preferentially leucine, but not glutamic or aspartic acids.</text>
        <dbReference type="EC" id="3.4.11.10"/>
    </reaction>
</comment>
<dbReference type="Proteomes" id="UP000014909">
    <property type="component" value="Chromosome"/>
</dbReference>
<dbReference type="PATRIC" id="fig|1300253.3.peg.3559"/>
<feature type="compositionally biased region" description="Low complexity" evidence="9">
    <location>
        <begin position="139"/>
        <end position="153"/>
    </location>
</feature>
<keyword evidence="4 8" id="KW-0031">Aminopeptidase</keyword>
<dbReference type="HAMAP" id="MF_00181">
    <property type="entry name" value="Cytosol_peptidase_M17"/>
    <property type="match status" value="1"/>
</dbReference>
<evidence type="ECO:0000313" key="11">
    <source>
        <dbReference type="EMBL" id="AGP79094.1"/>
    </source>
</evidence>
<keyword evidence="5 8" id="KW-0645">Protease</keyword>
<comment type="cofactor">
    <cofactor evidence="8">
        <name>Mn(2+)</name>
        <dbReference type="ChEBI" id="CHEBI:29035"/>
    </cofactor>
    <text evidence="8">Binds 2 manganese ions per subunit.</text>
</comment>
<proteinExistence type="inferred from homology"/>
<feature type="binding site" evidence="8">
    <location>
        <position position="474"/>
    </location>
    <ligand>
        <name>Mn(2+)</name>
        <dbReference type="ChEBI" id="CHEBI:29035"/>
        <label>1</label>
    </ligand>
</feature>
<feature type="compositionally biased region" description="Polar residues" evidence="9">
    <location>
        <begin position="119"/>
        <end position="138"/>
    </location>
</feature>
<keyword evidence="7 8" id="KW-0464">Manganese</keyword>
<dbReference type="GO" id="GO:0005737">
    <property type="term" value="C:cytoplasm"/>
    <property type="evidence" value="ECO:0007669"/>
    <property type="project" value="UniProtKB-SubCell"/>
</dbReference>
<dbReference type="GO" id="GO:0070006">
    <property type="term" value="F:metalloaminopeptidase activity"/>
    <property type="evidence" value="ECO:0007669"/>
    <property type="project" value="InterPro"/>
</dbReference>
<reference evidence="11 12" key="1">
    <citation type="journal article" date="2013" name="Genome Biol. Evol.">
        <title>Genomic Diversity of "Deep Ecotype" Alteromonas macleodii Isolates: Evidence for Pan-Mediterranean Clonal Frames.</title>
        <authorList>
            <person name="Lopez-Perez M."/>
            <person name="Gonzaga A."/>
            <person name="Rodriguez-Valera F."/>
        </authorList>
    </citation>
    <scope>NUCLEOTIDE SEQUENCE [LARGE SCALE GENOMIC DNA]</scope>
    <source>
        <strain evidence="12">'English Channel 615'</strain>
    </source>
</reference>
<gene>
    <name evidence="8" type="primary">pepA</name>
    <name evidence="11" type="ORF">I633_17005</name>
</gene>
<feature type="binding site" evidence="8">
    <location>
        <position position="413"/>
    </location>
    <ligand>
        <name>Mn(2+)</name>
        <dbReference type="ChEBI" id="CHEBI:29035"/>
        <label>2</label>
    </ligand>
</feature>
<evidence type="ECO:0000256" key="7">
    <source>
        <dbReference type="ARBA" id="ARBA00023211"/>
    </source>
</evidence>
<dbReference type="CDD" id="cd00433">
    <property type="entry name" value="Peptidase_M17"/>
    <property type="match status" value="1"/>
</dbReference>
<organism evidence="11 12">
    <name type="scientific">Alteromonas mediterranea 615</name>
    <dbReference type="NCBI Taxonomy" id="1300253"/>
    <lineage>
        <taxon>Bacteria</taxon>
        <taxon>Pseudomonadati</taxon>
        <taxon>Pseudomonadota</taxon>
        <taxon>Gammaproteobacteria</taxon>
        <taxon>Alteromonadales</taxon>
        <taxon>Alteromonadaceae</taxon>
        <taxon>Alteromonas/Salinimonas group</taxon>
        <taxon>Alteromonas</taxon>
    </lineage>
</organism>